<sequence>MKKIHTVILALIIMVCASHMNAQENAKTKYMVWEVQLTPLQLENAQKAIAAENTFYKENNHPYMNATQYTNDGYLWYSVPFTEFGDLDEMQKMMIKLYEENPERTKEIQKLFDVSYSKVGRMILESQPELSVAGEQMTSTPMGSKFRFFEKFYIKPGMWDKFQELTKTYVDLRREHGITSAFYTFYPVFGADMNVVYFIDETGNSPSEHYKLNEEQWAEFGEEGKKLWQEVLPIVQKIETHLGQIDFDLMYIPEN</sequence>
<dbReference type="AlphaFoldDB" id="A0A6I6JHR0"/>
<evidence type="ECO:0008006" key="4">
    <source>
        <dbReference type="Google" id="ProtNLM"/>
    </source>
</evidence>
<accession>A0A6I6JHR0</accession>
<dbReference type="Proteomes" id="UP000428260">
    <property type="component" value="Chromosome"/>
</dbReference>
<protein>
    <recommendedName>
        <fullName evidence="4">NIPSNAP family containing protein</fullName>
    </recommendedName>
</protein>
<evidence type="ECO:0000256" key="1">
    <source>
        <dbReference type="SAM" id="SignalP"/>
    </source>
</evidence>
<dbReference type="RefSeq" id="WP_158862378.1">
    <property type="nucleotide sequence ID" value="NZ_CP046401.1"/>
</dbReference>
<name>A0A6I6JHR0_9BACT</name>
<organism evidence="2 3">
    <name type="scientific">Maribellus comscasis</name>
    <dbReference type="NCBI Taxonomy" id="2681766"/>
    <lineage>
        <taxon>Bacteria</taxon>
        <taxon>Pseudomonadati</taxon>
        <taxon>Bacteroidota</taxon>
        <taxon>Bacteroidia</taxon>
        <taxon>Marinilabiliales</taxon>
        <taxon>Prolixibacteraceae</taxon>
        <taxon>Maribellus</taxon>
    </lineage>
</organism>
<reference evidence="2 3" key="1">
    <citation type="submission" date="2019-11" db="EMBL/GenBank/DDBJ databases">
        <authorList>
            <person name="Zheng R.K."/>
            <person name="Sun C.M."/>
        </authorList>
    </citation>
    <scope>NUCLEOTIDE SEQUENCE [LARGE SCALE GENOMIC DNA]</scope>
    <source>
        <strain evidence="2 3">WC007</strain>
    </source>
</reference>
<feature type="chain" id="PRO_5026047760" description="NIPSNAP family containing protein" evidence="1">
    <location>
        <begin position="23"/>
        <end position="255"/>
    </location>
</feature>
<keyword evidence="3" id="KW-1185">Reference proteome</keyword>
<evidence type="ECO:0000313" key="2">
    <source>
        <dbReference type="EMBL" id="QGY42326.1"/>
    </source>
</evidence>
<gene>
    <name evidence="2" type="ORF">GM418_01240</name>
</gene>
<dbReference type="EMBL" id="CP046401">
    <property type="protein sequence ID" value="QGY42326.1"/>
    <property type="molecule type" value="Genomic_DNA"/>
</dbReference>
<proteinExistence type="predicted"/>
<feature type="signal peptide" evidence="1">
    <location>
        <begin position="1"/>
        <end position="22"/>
    </location>
</feature>
<keyword evidence="1" id="KW-0732">Signal</keyword>
<evidence type="ECO:0000313" key="3">
    <source>
        <dbReference type="Proteomes" id="UP000428260"/>
    </source>
</evidence>
<dbReference type="KEGG" id="mcos:GM418_01240"/>